<accession>X0ZYA9</accession>
<sequence>MSFELKQIGIIRTPYTDNAPYQPVEEDEGDFRIVIDSQYVRGLYKLAKFRYIYVIYFIHRIKLKLSMEAYPPWTDGMKVGVFASRSPVRPNPIGLSVVHIKHIVDNEIHTSGLDVFDGTPLLDIKPYIKDLDTKIDANYGWIEEIGDREHLLLHIKGIPHDY</sequence>
<evidence type="ECO:0000259" key="3">
    <source>
        <dbReference type="PROSITE" id="PS51668"/>
    </source>
</evidence>
<comment type="similarity">
    <text evidence="2">Belongs to the tRNA methyltransferase O family.</text>
</comment>
<dbReference type="InterPro" id="IPR036413">
    <property type="entry name" value="YaeB-like_sf"/>
</dbReference>
<dbReference type="InterPro" id="IPR040372">
    <property type="entry name" value="YaeB-like"/>
</dbReference>
<evidence type="ECO:0000256" key="1">
    <source>
        <dbReference type="ARBA" id="ARBA00022691"/>
    </source>
</evidence>
<evidence type="ECO:0000256" key="2">
    <source>
        <dbReference type="ARBA" id="ARBA00033753"/>
    </source>
</evidence>
<keyword evidence="1" id="KW-0949">S-adenosyl-L-methionine</keyword>
<gene>
    <name evidence="4" type="ORF">S01H4_03123</name>
</gene>
<evidence type="ECO:0000313" key="4">
    <source>
        <dbReference type="EMBL" id="GAG74529.1"/>
    </source>
</evidence>
<reference evidence="4" key="1">
    <citation type="journal article" date="2014" name="Front. Microbiol.">
        <title>High frequency of phylogenetically diverse reductive dehalogenase-homologous genes in deep subseafloor sedimentary metagenomes.</title>
        <authorList>
            <person name="Kawai M."/>
            <person name="Futagami T."/>
            <person name="Toyoda A."/>
            <person name="Takaki Y."/>
            <person name="Nishi S."/>
            <person name="Hori S."/>
            <person name="Arai W."/>
            <person name="Tsubouchi T."/>
            <person name="Morono Y."/>
            <person name="Uchiyama I."/>
            <person name="Ito T."/>
            <person name="Fujiyama A."/>
            <person name="Inagaki F."/>
            <person name="Takami H."/>
        </authorList>
    </citation>
    <scope>NUCLEOTIDE SEQUENCE</scope>
    <source>
        <strain evidence="4">Expedition CK06-06</strain>
    </source>
</reference>
<dbReference type="NCBIfam" id="TIGR00104">
    <property type="entry name" value="tRNA_TsaA"/>
    <property type="match status" value="1"/>
</dbReference>
<dbReference type="Pfam" id="PF01980">
    <property type="entry name" value="TrmO_N"/>
    <property type="match status" value="1"/>
</dbReference>
<dbReference type="PROSITE" id="PS01318">
    <property type="entry name" value="TSAA_1"/>
    <property type="match status" value="1"/>
</dbReference>
<dbReference type="Gene3D" id="2.40.30.70">
    <property type="entry name" value="YaeB-like"/>
    <property type="match status" value="1"/>
</dbReference>
<name>X0ZYA9_9ZZZZ</name>
<feature type="domain" description="TsaA-like" evidence="3">
    <location>
        <begin position="5"/>
        <end position="136"/>
    </location>
</feature>
<proteinExistence type="inferred from homology"/>
<dbReference type="InterPro" id="IPR036414">
    <property type="entry name" value="YaeB_N_sf"/>
</dbReference>
<dbReference type="PANTHER" id="PTHR12818:SF0">
    <property type="entry name" value="TRNA (ADENINE(37)-N6)-METHYLTRANSFERASE"/>
    <property type="match status" value="1"/>
</dbReference>
<protein>
    <recommendedName>
        <fullName evidence="3">TsaA-like domain-containing protein</fullName>
    </recommendedName>
</protein>
<comment type="caution">
    <text evidence="4">The sequence shown here is derived from an EMBL/GenBank/DDBJ whole genome shotgun (WGS) entry which is preliminary data.</text>
</comment>
<dbReference type="SUPFAM" id="SSF118196">
    <property type="entry name" value="YaeB-like"/>
    <property type="match status" value="1"/>
</dbReference>
<dbReference type="InterPro" id="IPR023370">
    <property type="entry name" value="TrmO-like_N"/>
</dbReference>
<dbReference type="PANTHER" id="PTHR12818">
    <property type="entry name" value="TRNA (ADENINE(37)-N6)-METHYLTRANSFERASE"/>
    <property type="match status" value="1"/>
</dbReference>
<dbReference type="PROSITE" id="PS51668">
    <property type="entry name" value="TSAA_2"/>
    <property type="match status" value="1"/>
</dbReference>
<dbReference type="CDD" id="cd09281">
    <property type="entry name" value="UPF0066"/>
    <property type="match status" value="1"/>
</dbReference>
<organism evidence="4">
    <name type="scientific">marine sediment metagenome</name>
    <dbReference type="NCBI Taxonomy" id="412755"/>
    <lineage>
        <taxon>unclassified sequences</taxon>
        <taxon>metagenomes</taxon>
        <taxon>ecological metagenomes</taxon>
    </lineage>
</organism>
<dbReference type="AlphaFoldDB" id="X0ZYA9"/>
<dbReference type="EMBL" id="BART01000738">
    <property type="protein sequence ID" value="GAG74529.1"/>
    <property type="molecule type" value="Genomic_DNA"/>
</dbReference>
<dbReference type="InterPro" id="IPR023368">
    <property type="entry name" value="UPF0066_cons_site"/>
</dbReference>